<dbReference type="NCBIfam" id="TIGR01643">
    <property type="entry name" value="YD_repeat_2x"/>
    <property type="match status" value="1"/>
</dbReference>
<protein>
    <submittedName>
        <fullName evidence="1">Uncharacterized protein</fullName>
    </submittedName>
</protein>
<dbReference type="EMBL" id="VXIV02002792">
    <property type="protein sequence ID" value="KAF6022893.1"/>
    <property type="molecule type" value="Genomic_DNA"/>
</dbReference>
<organism evidence="1 2">
    <name type="scientific">Bugula neritina</name>
    <name type="common">Brown bryozoan</name>
    <name type="synonym">Sertularia neritina</name>
    <dbReference type="NCBI Taxonomy" id="10212"/>
    <lineage>
        <taxon>Eukaryota</taxon>
        <taxon>Metazoa</taxon>
        <taxon>Spiralia</taxon>
        <taxon>Lophotrochozoa</taxon>
        <taxon>Bryozoa</taxon>
        <taxon>Gymnolaemata</taxon>
        <taxon>Cheilostomatida</taxon>
        <taxon>Flustrina</taxon>
        <taxon>Buguloidea</taxon>
        <taxon>Bugulidae</taxon>
        <taxon>Bugula</taxon>
    </lineage>
</organism>
<proteinExistence type="predicted"/>
<dbReference type="InterPro" id="IPR006530">
    <property type="entry name" value="YD"/>
</dbReference>
<dbReference type="OrthoDB" id="2121618at2759"/>
<evidence type="ECO:0000313" key="1">
    <source>
        <dbReference type="EMBL" id="KAF6022893.1"/>
    </source>
</evidence>
<evidence type="ECO:0000313" key="2">
    <source>
        <dbReference type="Proteomes" id="UP000593567"/>
    </source>
</evidence>
<name>A0A7J7JA62_BUGNE</name>
<dbReference type="AlphaFoldDB" id="A0A7J7JA62"/>
<reference evidence="1" key="1">
    <citation type="submission" date="2020-06" db="EMBL/GenBank/DDBJ databases">
        <title>Draft genome of Bugula neritina, a colonial animal packing powerful symbionts and potential medicines.</title>
        <authorList>
            <person name="Rayko M."/>
        </authorList>
    </citation>
    <scope>NUCLEOTIDE SEQUENCE [LARGE SCALE GENOMIC DNA]</scope>
    <source>
        <strain evidence="1">Kwan_BN1</strain>
    </source>
</reference>
<dbReference type="Proteomes" id="UP000593567">
    <property type="component" value="Unassembled WGS sequence"/>
</dbReference>
<comment type="caution">
    <text evidence="1">The sequence shown here is derived from an EMBL/GenBank/DDBJ whole genome shotgun (WGS) entry which is preliminary data.</text>
</comment>
<keyword evidence="2" id="KW-1185">Reference proteome</keyword>
<sequence>MENGRRNCEKEWMRLWRVTEYEIEYDEKGRIKKKKKKYHDGESGSEYEYTYDEHGNVIGKTKTKEGLKTKKHVTRDKFDNDDGNYFEKGADGKLKLRAGKTKIDINKLSKEDLKALGIDPNMSKQDIARALKQKFGDDLRIMEGGQKVCLL</sequence>
<gene>
    <name evidence="1" type="ORF">EB796_018794</name>
</gene>
<accession>A0A7J7JA62</accession>